<evidence type="ECO:0000313" key="10">
    <source>
        <dbReference type="Proteomes" id="UP000253975"/>
    </source>
</evidence>
<evidence type="ECO:0000256" key="5">
    <source>
        <dbReference type="ARBA" id="ARBA00022989"/>
    </source>
</evidence>
<dbReference type="SUPFAM" id="SSF103481">
    <property type="entry name" value="Multidrug resistance efflux transporter EmrE"/>
    <property type="match status" value="2"/>
</dbReference>
<name>A0A369LPR6_9ACTN</name>
<feature type="transmembrane region" description="Helical" evidence="7">
    <location>
        <begin position="95"/>
        <end position="115"/>
    </location>
</feature>
<keyword evidence="4 7" id="KW-0812">Transmembrane</keyword>
<dbReference type="InterPro" id="IPR000620">
    <property type="entry name" value="EamA_dom"/>
</dbReference>
<evidence type="ECO:0000256" key="3">
    <source>
        <dbReference type="ARBA" id="ARBA00022475"/>
    </source>
</evidence>
<feature type="transmembrane region" description="Helical" evidence="7">
    <location>
        <begin position="122"/>
        <end position="138"/>
    </location>
</feature>
<dbReference type="InterPro" id="IPR051258">
    <property type="entry name" value="Diverse_Substrate_Transporter"/>
</dbReference>
<dbReference type="EMBL" id="PPTO01000001">
    <property type="protein sequence ID" value="RDB61132.1"/>
    <property type="molecule type" value="Genomic_DNA"/>
</dbReference>
<evidence type="ECO:0000256" key="6">
    <source>
        <dbReference type="ARBA" id="ARBA00023136"/>
    </source>
</evidence>
<feature type="transmembrane region" description="Helical" evidence="7">
    <location>
        <begin position="242"/>
        <end position="262"/>
    </location>
</feature>
<reference evidence="9 10" key="1">
    <citation type="journal article" date="2018" name="Elife">
        <title>Discovery and characterization of a prevalent human gut bacterial enzyme sufficient for the inactivation of a family of plant toxins.</title>
        <authorList>
            <person name="Koppel N."/>
            <person name="Bisanz J.E."/>
            <person name="Pandelia M.E."/>
            <person name="Turnbaugh P.J."/>
            <person name="Balskus E.P."/>
        </authorList>
    </citation>
    <scope>NUCLEOTIDE SEQUENCE [LARGE SCALE GENOMIC DNA]</scope>
    <source>
        <strain evidence="9 10">OB21 GAM31</strain>
    </source>
</reference>
<feature type="domain" description="EamA" evidence="8">
    <location>
        <begin position="11"/>
        <end position="138"/>
    </location>
</feature>
<proteinExistence type="inferred from homology"/>
<evidence type="ECO:0000256" key="2">
    <source>
        <dbReference type="ARBA" id="ARBA00007362"/>
    </source>
</evidence>
<evidence type="ECO:0000256" key="4">
    <source>
        <dbReference type="ARBA" id="ARBA00022692"/>
    </source>
</evidence>
<dbReference type="InterPro" id="IPR037185">
    <property type="entry name" value="EmrE-like"/>
</dbReference>
<evidence type="ECO:0000313" key="9">
    <source>
        <dbReference type="EMBL" id="RDB61132.1"/>
    </source>
</evidence>
<feature type="transmembrane region" description="Helical" evidence="7">
    <location>
        <begin position="144"/>
        <end position="167"/>
    </location>
</feature>
<feature type="transmembrane region" description="Helical" evidence="7">
    <location>
        <begin position="268"/>
        <end position="287"/>
    </location>
</feature>
<keyword evidence="5 7" id="KW-1133">Transmembrane helix</keyword>
<feature type="transmembrane region" description="Helical" evidence="7">
    <location>
        <begin position="179"/>
        <end position="198"/>
    </location>
</feature>
<comment type="similarity">
    <text evidence="2">Belongs to the EamA transporter family.</text>
</comment>
<dbReference type="RefSeq" id="WP_114614676.1">
    <property type="nucleotide sequence ID" value="NZ_PPTO01000001.1"/>
</dbReference>
<dbReference type="AlphaFoldDB" id="A0A369LPR6"/>
<accession>A0A369LPR6</accession>
<gene>
    <name evidence="9" type="ORF">C1881_01025</name>
</gene>
<feature type="transmembrane region" description="Helical" evidence="7">
    <location>
        <begin position="68"/>
        <end position="89"/>
    </location>
</feature>
<protein>
    <submittedName>
        <fullName evidence="9">EamA family transporter</fullName>
    </submittedName>
</protein>
<comment type="caution">
    <text evidence="9">The sequence shown here is derived from an EMBL/GenBank/DDBJ whole genome shotgun (WGS) entry which is preliminary data.</text>
</comment>
<feature type="domain" description="EamA" evidence="8">
    <location>
        <begin position="149"/>
        <end position="279"/>
    </location>
</feature>
<organism evidence="9 10">
    <name type="scientific">Slackia isoflavoniconvertens</name>
    <dbReference type="NCBI Taxonomy" id="572010"/>
    <lineage>
        <taxon>Bacteria</taxon>
        <taxon>Bacillati</taxon>
        <taxon>Actinomycetota</taxon>
        <taxon>Coriobacteriia</taxon>
        <taxon>Eggerthellales</taxon>
        <taxon>Eggerthellaceae</taxon>
        <taxon>Slackia</taxon>
    </lineage>
</organism>
<feature type="transmembrane region" description="Helical" evidence="7">
    <location>
        <begin position="37"/>
        <end position="56"/>
    </location>
</feature>
<feature type="transmembrane region" description="Helical" evidence="7">
    <location>
        <begin position="210"/>
        <end position="230"/>
    </location>
</feature>
<dbReference type="PANTHER" id="PTHR42920">
    <property type="entry name" value="OS03G0707200 PROTEIN-RELATED"/>
    <property type="match status" value="1"/>
</dbReference>
<comment type="subcellular location">
    <subcellularLocation>
        <location evidence="1">Cell membrane</location>
        <topology evidence="1">Multi-pass membrane protein</topology>
    </subcellularLocation>
</comment>
<sequence>MTQGKNMVFAAFVVLQAIFYGADNVVMKVAYGEISPLWCQALRFGLAFVLFMILFGKQIVKGLRGSRMSAWLPVGVVYAVAFVASSLAVDMTSATNAGFFISLPMLFTPVIALALMRRTYRLSTLVLQIAVLAGLYLLCCNGGALSFGMGEFVGLGSSALFALGIVLSERGLSEIGPAAMSAVQTGGAFLFSLGGAVATEPAPAFGTVSVGTWAAVAFLAIAGTCLAFWLQNKALAHIPAATVSVILCSEPVVTAIISFFVLGEVLSMMGVLGAAIIVGCTVAATLLDSSAEKDQVEELPAFDPAFEVAQARTSMNHSL</sequence>
<dbReference type="GO" id="GO:0005886">
    <property type="term" value="C:plasma membrane"/>
    <property type="evidence" value="ECO:0007669"/>
    <property type="project" value="UniProtKB-SubCell"/>
</dbReference>
<dbReference type="Gene3D" id="1.10.3730.20">
    <property type="match status" value="1"/>
</dbReference>
<evidence type="ECO:0000259" key="8">
    <source>
        <dbReference type="Pfam" id="PF00892"/>
    </source>
</evidence>
<dbReference type="PANTHER" id="PTHR42920:SF5">
    <property type="entry name" value="EAMA DOMAIN-CONTAINING PROTEIN"/>
    <property type="match status" value="1"/>
</dbReference>
<evidence type="ECO:0000256" key="1">
    <source>
        <dbReference type="ARBA" id="ARBA00004651"/>
    </source>
</evidence>
<evidence type="ECO:0000256" key="7">
    <source>
        <dbReference type="SAM" id="Phobius"/>
    </source>
</evidence>
<keyword evidence="3" id="KW-1003">Cell membrane</keyword>
<keyword evidence="6 7" id="KW-0472">Membrane</keyword>
<dbReference type="Proteomes" id="UP000253975">
    <property type="component" value="Unassembled WGS sequence"/>
</dbReference>
<dbReference type="Pfam" id="PF00892">
    <property type="entry name" value="EamA"/>
    <property type="match status" value="2"/>
</dbReference>